<dbReference type="Pfam" id="PF01850">
    <property type="entry name" value="PIN"/>
    <property type="match status" value="1"/>
</dbReference>
<name>A0A3N6PEP6_9CYAN</name>
<accession>A0A3N6PEP6</accession>
<evidence type="ECO:0000259" key="1">
    <source>
        <dbReference type="Pfam" id="PF01850"/>
    </source>
</evidence>
<evidence type="ECO:0000313" key="2">
    <source>
        <dbReference type="EMBL" id="RQH29544.1"/>
    </source>
</evidence>
<sequence length="140" mass="15912">MSQKVIIDTGVVVAYLSKSDKFHEWAKVELSKINPPLLSCEAVIVESYFLLKGTYGAVEFIFSLLQTKQITIPFSLTHEMVEVEALMKRYQNVPMSLADACLVRMSELIPESVVLTLDSDFRIYRKNRNEAIDLIIPVDL</sequence>
<organism evidence="2 3">
    <name type="scientific">Okeania hirsuta</name>
    <dbReference type="NCBI Taxonomy" id="1458930"/>
    <lineage>
        <taxon>Bacteria</taxon>
        <taxon>Bacillati</taxon>
        <taxon>Cyanobacteriota</taxon>
        <taxon>Cyanophyceae</taxon>
        <taxon>Oscillatoriophycideae</taxon>
        <taxon>Oscillatoriales</taxon>
        <taxon>Microcoleaceae</taxon>
        <taxon>Okeania</taxon>
    </lineage>
</organism>
<dbReference type="Gene3D" id="3.40.50.1010">
    <property type="entry name" value="5'-nuclease"/>
    <property type="match status" value="1"/>
</dbReference>
<dbReference type="SUPFAM" id="SSF88723">
    <property type="entry name" value="PIN domain-like"/>
    <property type="match status" value="1"/>
</dbReference>
<comment type="caution">
    <text evidence="2">The sequence shown here is derived from an EMBL/GenBank/DDBJ whole genome shotgun (WGS) entry which is preliminary data.</text>
</comment>
<proteinExistence type="predicted"/>
<dbReference type="AlphaFoldDB" id="A0A3N6PEP6"/>
<dbReference type="InterPro" id="IPR029060">
    <property type="entry name" value="PIN-like_dom_sf"/>
</dbReference>
<dbReference type="RefSeq" id="WP_124143508.1">
    <property type="nucleotide sequence ID" value="NZ_CAWOKI010000351.1"/>
</dbReference>
<dbReference type="OrthoDB" id="425811at2"/>
<keyword evidence="3" id="KW-1185">Reference proteome</keyword>
<gene>
    <name evidence="2" type="ORF">D5R40_24715</name>
</gene>
<evidence type="ECO:0000313" key="3">
    <source>
        <dbReference type="Proteomes" id="UP000269154"/>
    </source>
</evidence>
<reference evidence="2 3" key="1">
    <citation type="journal article" date="2018" name="ACS Chem. Biol.">
        <title>Ketoreductase domain dysfunction expands chemodiversity: malyngamide biosynthesis in the cyanobacterium Okeania hirsuta.</title>
        <authorList>
            <person name="Moss N.A."/>
            <person name="Leao T."/>
            <person name="Rankin M."/>
            <person name="McCullough T.M."/>
            <person name="Qu P."/>
            <person name="Korobeynikov A."/>
            <person name="Smith J.L."/>
            <person name="Gerwick L."/>
            <person name="Gerwick W.H."/>
        </authorList>
    </citation>
    <scope>NUCLEOTIDE SEQUENCE [LARGE SCALE GENOMIC DNA]</scope>
    <source>
        <strain evidence="2 3">PAB10Feb10-1</strain>
    </source>
</reference>
<dbReference type="Proteomes" id="UP000269154">
    <property type="component" value="Unassembled WGS sequence"/>
</dbReference>
<protein>
    <submittedName>
        <fullName evidence="2">PIN domain-containing protein</fullName>
    </submittedName>
</protein>
<feature type="domain" description="PIN" evidence="1">
    <location>
        <begin position="5"/>
        <end position="125"/>
    </location>
</feature>
<dbReference type="InterPro" id="IPR002716">
    <property type="entry name" value="PIN_dom"/>
</dbReference>
<dbReference type="EMBL" id="RCBY01000192">
    <property type="protein sequence ID" value="RQH29544.1"/>
    <property type="molecule type" value="Genomic_DNA"/>
</dbReference>